<keyword evidence="2" id="KW-1133">Transmembrane helix</keyword>
<evidence type="ECO:0000256" key="1">
    <source>
        <dbReference type="SAM" id="MobiDB-lite"/>
    </source>
</evidence>
<feature type="transmembrane region" description="Helical" evidence="2">
    <location>
        <begin position="204"/>
        <end position="224"/>
    </location>
</feature>
<feature type="transmembrane region" description="Helical" evidence="2">
    <location>
        <begin position="159"/>
        <end position="179"/>
    </location>
</feature>
<evidence type="ECO:0000313" key="3">
    <source>
        <dbReference type="EMBL" id="AVK75071.1"/>
    </source>
</evidence>
<dbReference type="Proteomes" id="UP000248852">
    <property type="component" value="Segment"/>
</dbReference>
<accession>A0A2U7U9E8</accession>
<name>A0A2U7U9E8_9VIRU</name>
<protein>
    <recommendedName>
        <fullName evidence="4">Transmembrane protein</fullName>
    </recommendedName>
</protein>
<keyword evidence="2" id="KW-0812">Transmembrane</keyword>
<organism evidence="3">
    <name type="scientific">Pandoravirus quercus</name>
    <dbReference type="NCBI Taxonomy" id="2107709"/>
    <lineage>
        <taxon>Viruses</taxon>
        <taxon>Pandoravirus</taxon>
    </lineage>
</organism>
<evidence type="ECO:0000256" key="2">
    <source>
        <dbReference type="SAM" id="Phobius"/>
    </source>
</evidence>
<evidence type="ECO:0008006" key="4">
    <source>
        <dbReference type="Google" id="ProtNLM"/>
    </source>
</evidence>
<dbReference type="RefSeq" id="YP_009483340.1">
    <property type="nucleotide sequence ID" value="NC_037667.1"/>
</dbReference>
<feature type="compositionally biased region" description="Acidic residues" evidence="1">
    <location>
        <begin position="274"/>
        <end position="288"/>
    </location>
</feature>
<dbReference type="GeneID" id="36844212"/>
<sequence length="288" mass="30611">MQTQIEDSGSLNAPTTPPLADIVLSTYDGVGQCPCPRCCAVRTPAPSYVDWDRLRDIINSVASTTAAGINRCAQTVAAAAPYALGFYGAAAAIKAGVVALTSRKSWLQCAVDLKPLCYGHLGGLAAACAVVYAVDATARERERQRLPTGLVGLASRAMHMSAALGMAACSLGSLAHHLAHSTTLRDRWTYKAIDTLYERGMVDGIMLCGAVAIVVASAVIVFQSPCKVVTDMRRALAEIIDVDPVLTLDYEPRRRRPSTDLDDLLLPLPNADQAEPDDVDPEAEQTQS</sequence>
<dbReference type="EMBL" id="MG011689">
    <property type="protein sequence ID" value="AVK75071.1"/>
    <property type="molecule type" value="Genomic_DNA"/>
</dbReference>
<feature type="region of interest" description="Disordered" evidence="1">
    <location>
        <begin position="256"/>
        <end position="288"/>
    </location>
</feature>
<keyword evidence="2" id="KW-0472">Membrane</keyword>
<dbReference type="KEGG" id="vg:36844212"/>
<gene>
    <name evidence="3" type="ORF">pqer_cds_649</name>
</gene>
<reference evidence="3" key="1">
    <citation type="journal article" date="2018" name="Nat. Commun.">
        <title>Diversity and evolution of the emerging Pandoraviridae family.</title>
        <authorList>
            <person name="Legendre M."/>
            <person name="Fabre E."/>
            <person name="Poirot O."/>
            <person name="Jeudy S."/>
            <person name="Lartigue A."/>
            <person name="Alempic J.M."/>
            <person name="Beucher L."/>
            <person name="Philippe N."/>
            <person name="Bertaux L."/>
            <person name="Christo-Foroux E."/>
            <person name="Labadie K."/>
            <person name="Coute Y."/>
            <person name="Abergel C."/>
            <person name="Claverie J.M."/>
        </authorList>
    </citation>
    <scope>NUCLEOTIDE SEQUENCE [LARGE SCALE GENOMIC DNA]</scope>
    <source>
        <strain evidence="3">Quercus</strain>
    </source>
</reference>
<feature type="transmembrane region" description="Helical" evidence="2">
    <location>
        <begin position="118"/>
        <end position="138"/>
    </location>
</feature>
<proteinExistence type="predicted"/>